<name>A0ABN6E0D0_9BACT</name>
<organism evidence="12 13">
    <name type="scientific">Desulfuromonas versatilis</name>
    <dbReference type="NCBI Taxonomy" id="2802975"/>
    <lineage>
        <taxon>Bacteria</taxon>
        <taxon>Pseudomonadati</taxon>
        <taxon>Thermodesulfobacteriota</taxon>
        <taxon>Desulfuromonadia</taxon>
        <taxon>Desulfuromonadales</taxon>
        <taxon>Desulfuromonadaceae</taxon>
        <taxon>Desulfuromonas</taxon>
    </lineage>
</organism>
<comment type="catalytic activity">
    <reaction evidence="10">
        <text>D-glyceraldehyde 3-phosphate + pyruvate + H(+) = 1-deoxy-D-xylulose 5-phosphate + CO2</text>
        <dbReference type="Rhea" id="RHEA:12605"/>
        <dbReference type="ChEBI" id="CHEBI:15361"/>
        <dbReference type="ChEBI" id="CHEBI:15378"/>
        <dbReference type="ChEBI" id="CHEBI:16526"/>
        <dbReference type="ChEBI" id="CHEBI:57792"/>
        <dbReference type="ChEBI" id="CHEBI:59776"/>
        <dbReference type="EC" id="2.2.1.7"/>
    </reaction>
</comment>
<proteinExistence type="inferred from homology"/>
<keyword evidence="7 10" id="KW-0784">Thiamine biosynthesis</keyword>
<dbReference type="EC" id="2.2.1.7" evidence="10"/>
<dbReference type="PANTHER" id="PTHR43322">
    <property type="entry name" value="1-D-DEOXYXYLULOSE 5-PHOSPHATE SYNTHASE-RELATED"/>
    <property type="match status" value="1"/>
</dbReference>
<keyword evidence="5 10" id="KW-0479">Metal-binding</keyword>
<dbReference type="PROSITE" id="PS00801">
    <property type="entry name" value="TRANSKETOLASE_1"/>
    <property type="match status" value="1"/>
</dbReference>
<comment type="cofactor">
    <cofactor evidence="10">
        <name>thiamine diphosphate</name>
        <dbReference type="ChEBI" id="CHEBI:58937"/>
    </cofactor>
    <text evidence="10">Binds 1 thiamine pyrophosphate per subunit.</text>
</comment>
<dbReference type="PROSITE" id="PS00802">
    <property type="entry name" value="TRANSKETOLASE_2"/>
    <property type="match status" value="1"/>
</dbReference>
<dbReference type="SUPFAM" id="SSF52922">
    <property type="entry name" value="TK C-terminal domain-like"/>
    <property type="match status" value="1"/>
</dbReference>
<evidence type="ECO:0000256" key="10">
    <source>
        <dbReference type="HAMAP-Rule" id="MF_00315"/>
    </source>
</evidence>
<feature type="domain" description="Transketolase-like pyrimidine-binding" evidence="11">
    <location>
        <begin position="317"/>
        <end position="481"/>
    </location>
</feature>
<feature type="binding site" evidence="10">
    <location>
        <position position="175"/>
    </location>
    <ligand>
        <name>thiamine diphosphate</name>
        <dbReference type="ChEBI" id="CHEBI:58937"/>
    </ligand>
</feature>
<keyword evidence="4 10" id="KW-0808">Transferase</keyword>
<dbReference type="NCBIfam" id="TIGR00204">
    <property type="entry name" value="dxs"/>
    <property type="match status" value="1"/>
</dbReference>
<dbReference type="Proteomes" id="UP001319827">
    <property type="component" value="Chromosome"/>
</dbReference>
<comment type="subunit">
    <text evidence="3 10">Homodimer.</text>
</comment>
<dbReference type="CDD" id="cd07033">
    <property type="entry name" value="TPP_PYR_DXS_TK_like"/>
    <property type="match status" value="1"/>
</dbReference>
<dbReference type="PANTHER" id="PTHR43322:SF5">
    <property type="entry name" value="1-DEOXY-D-XYLULOSE-5-PHOSPHATE SYNTHASE, CHLOROPLASTIC"/>
    <property type="match status" value="1"/>
</dbReference>
<dbReference type="InterPro" id="IPR033248">
    <property type="entry name" value="Transketolase_C"/>
</dbReference>
<dbReference type="InterPro" id="IPR029061">
    <property type="entry name" value="THDP-binding"/>
</dbReference>
<evidence type="ECO:0000259" key="11">
    <source>
        <dbReference type="SMART" id="SM00861"/>
    </source>
</evidence>
<dbReference type="Pfam" id="PF02779">
    <property type="entry name" value="Transket_pyr"/>
    <property type="match status" value="1"/>
</dbReference>
<comment type="similarity">
    <text evidence="2 10">Belongs to the transketolase family. DXPS subfamily.</text>
</comment>
<dbReference type="Gene3D" id="3.40.50.970">
    <property type="match status" value="2"/>
</dbReference>
<evidence type="ECO:0000256" key="9">
    <source>
        <dbReference type="ARBA" id="ARBA00023229"/>
    </source>
</evidence>
<dbReference type="Pfam" id="PF13292">
    <property type="entry name" value="DXP_synthase_N"/>
    <property type="match status" value="1"/>
</dbReference>
<dbReference type="SMART" id="SM00861">
    <property type="entry name" value="Transket_pyr"/>
    <property type="match status" value="1"/>
</dbReference>
<keyword evidence="8 10" id="KW-0786">Thiamine pyrophosphate</keyword>
<evidence type="ECO:0000256" key="7">
    <source>
        <dbReference type="ARBA" id="ARBA00022977"/>
    </source>
</evidence>
<evidence type="ECO:0000313" key="13">
    <source>
        <dbReference type="Proteomes" id="UP001319827"/>
    </source>
</evidence>
<evidence type="ECO:0000256" key="4">
    <source>
        <dbReference type="ARBA" id="ARBA00022679"/>
    </source>
</evidence>
<dbReference type="SUPFAM" id="SSF52518">
    <property type="entry name" value="Thiamin diphosphate-binding fold (THDP-binding)"/>
    <property type="match status" value="2"/>
</dbReference>
<feature type="binding site" evidence="10">
    <location>
        <position position="175"/>
    </location>
    <ligand>
        <name>Mg(2+)</name>
        <dbReference type="ChEBI" id="CHEBI:18420"/>
    </ligand>
</feature>
<dbReference type="InterPro" id="IPR009014">
    <property type="entry name" value="Transketo_C/PFOR_II"/>
</dbReference>
<feature type="binding site" evidence="10">
    <location>
        <position position="286"/>
    </location>
    <ligand>
        <name>thiamine diphosphate</name>
        <dbReference type="ChEBI" id="CHEBI:58937"/>
    </ligand>
</feature>
<dbReference type="EMBL" id="AP024355">
    <property type="protein sequence ID" value="BCR05751.1"/>
    <property type="molecule type" value="Genomic_DNA"/>
</dbReference>
<comment type="pathway">
    <text evidence="1 10">Metabolic intermediate biosynthesis; 1-deoxy-D-xylulose 5-phosphate biosynthesis; 1-deoxy-D-xylulose 5-phosphate from D-glyceraldehyde 3-phosphate and pyruvate: step 1/1.</text>
</comment>
<dbReference type="NCBIfam" id="NF003933">
    <property type="entry name" value="PRK05444.2-2"/>
    <property type="match status" value="1"/>
</dbReference>
<dbReference type="HAMAP" id="MF_00315">
    <property type="entry name" value="DXP_synth"/>
    <property type="match status" value="1"/>
</dbReference>
<protein>
    <recommendedName>
        <fullName evidence="10">1-deoxy-D-xylulose-5-phosphate synthase</fullName>
        <ecNumber evidence="10">2.2.1.7</ecNumber>
    </recommendedName>
    <alternativeName>
        <fullName evidence="10">1-deoxyxylulose-5-phosphate synthase</fullName>
        <shortName evidence="10">DXP synthase</shortName>
        <shortName evidence="10">DXPS</shortName>
    </alternativeName>
</protein>
<dbReference type="InterPro" id="IPR020826">
    <property type="entry name" value="Transketolase_BS"/>
</dbReference>
<evidence type="ECO:0000256" key="6">
    <source>
        <dbReference type="ARBA" id="ARBA00022842"/>
    </source>
</evidence>
<keyword evidence="9 10" id="KW-0414">Isoprene biosynthesis</keyword>
<dbReference type="Pfam" id="PF02780">
    <property type="entry name" value="Transketolase_C"/>
    <property type="match status" value="1"/>
</dbReference>
<dbReference type="InterPro" id="IPR049557">
    <property type="entry name" value="Transketolase_CS"/>
</dbReference>
<feature type="binding site" evidence="10">
    <location>
        <position position="74"/>
    </location>
    <ligand>
        <name>thiamine diphosphate</name>
        <dbReference type="ChEBI" id="CHEBI:58937"/>
    </ligand>
</feature>
<feature type="binding site" evidence="10">
    <location>
        <begin position="115"/>
        <end position="117"/>
    </location>
    <ligand>
        <name>thiamine diphosphate</name>
        <dbReference type="ChEBI" id="CHEBI:58937"/>
    </ligand>
</feature>
<sequence length="641" mass="68660">MSEILQNLTSTEDLRRLSLAELRTLADEIRDQIIQTVSANGGHLASSLGVVELSIALHRVFESPRDKIVWDVGHQAYAHKLLTGRLARFCTLRQFGGLSGFPKREESPHDCFDVGHSSTSISAALGMAAARDVRGGREKIVAVIGDGSLTSGLAFEGLNQAGHLDKDLIVVLNDNEMSISPNVGALSSFLSRKMTSDLFMRLKRETENLLNHMPRFGRDLLSLAKRAEDSLKGFLTPGMLFEGFGFDYVGPIDGHRFDELIEALQNVSKLQGPTLIHVATRKGKGYAPAEENPSLFHGIGPFDPETGKVKAGKGGTRSYTAVFGETLVEQAEQDPRVVAITAAMLEGTGLGEFSRRFPERFYDVGIAEQHAVTFAAGLACHGLRPTVAVYSTFLQRAYDNVLHDVCLQNLPVAFAMDRGGLVGADGPTHHGVFDYSYLRHIPNLVFMVPRDEAQLRRAMATALAFDGPFAYRYPRGNGTGAALEGGAQPVPIGKGELLRQGEDGVIFAIGVSVAEALAAAQQLQTQGLSLAVVDPCFLKPLDRELLLGEAIRTGLVITVEENALQGGFGSAVLELLADAGVSPRVLRIGLPDRFVEQGSQDELRALCGLDAAGIVRSIQRFVGLPEAAAAGDGAVGSPAIC</sequence>
<feature type="binding site" evidence="10">
    <location>
        <position position="146"/>
    </location>
    <ligand>
        <name>Mg(2+)</name>
        <dbReference type="ChEBI" id="CHEBI:18420"/>
    </ligand>
</feature>
<reference evidence="12 13" key="1">
    <citation type="journal article" date="2016" name="C (Basel)">
        <title>Selective Growth of and Electricity Production by Marine Exoelectrogenic Bacteria in Self-Aggregated Hydrogel of Microbially Reduced Graphene Oxide.</title>
        <authorList>
            <person name="Yoshida N."/>
            <person name="Goto Y."/>
            <person name="Miyata Y."/>
        </authorList>
    </citation>
    <scope>NUCLEOTIDE SEQUENCE [LARGE SCALE GENOMIC DNA]</scope>
    <source>
        <strain evidence="12 13">NIT-T3</strain>
    </source>
</reference>
<feature type="binding site" evidence="10">
    <location>
        <position position="368"/>
    </location>
    <ligand>
        <name>thiamine diphosphate</name>
        <dbReference type="ChEBI" id="CHEBI:58937"/>
    </ligand>
</feature>
<evidence type="ECO:0000256" key="5">
    <source>
        <dbReference type="ARBA" id="ARBA00022723"/>
    </source>
</evidence>
<evidence type="ECO:0000256" key="1">
    <source>
        <dbReference type="ARBA" id="ARBA00004980"/>
    </source>
</evidence>
<evidence type="ECO:0000256" key="2">
    <source>
        <dbReference type="ARBA" id="ARBA00011081"/>
    </source>
</evidence>
<accession>A0ABN6E0D0</accession>
<comment type="function">
    <text evidence="10">Catalyzes the acyloin condensation reaction between C atoms 2 and 3 of pyruvate and glyceraldehyde 3-phosphate to yield 1-deoxy-D-xylulose-5-phosphate (DXP).</text>
</comment>
<evidence type="ECO:0000313" key="12">
    <source>
        <dbReference type="EMBL" id="BCR05751.1"/>
    </source>
</evidence>
<keyword evidence="6 10" id="KW-0460">Magnesium</keyword>
<dbReference type="Gene3D" id="3.40.50.920">
    <property type="match status" value="1"/>
</dbReference>
<keyword evidence="13" id="KW-1185">Reference proteome</keyword>
<feature type="binding site" evidence="10">
    <location>
        <begin position="147"/>
        <end position="148"/>
    </location>
    <ligand>
        <name>thiamine diphosphate</name>
        <dbReference type="ChEBI" id="CHEBI:58937"/>
    </ligand>
</feature>
<reference evidence="12 13" key="2">
    <citation type="journal article" date="2021" name="Int. J. Syst. Evol. Microbiol.">
        <title>Isolation and Polyphasic Characterization of Desulfuromonas versatilis sp. Nov., an Electrogenic Bacteria Capable of Versatile Metabolism Isolated from a Graphene Oxide-Reducing Enrichment Culture.</title>
        <authorList>
            <person name="Xie L."/>
            <person name="Yoshida N."/>
            <person name="Ishii S."/>
            <person name="Meng L."/>
        </authorList>
    </citation>
    <scope>NUCLEOTIDE SEQUENCE [LARGE SCALE GENOMIC DNA]</scope>
    <source>
        <strain evidence="12 13">NIT-T3</strain>
    </source>
</reference>
<dbReference type="InterPro" id="IPR005475">
    <property type="entry name" value="Transketolase-like_Pyr-bd"/>
</dbReference>
<evidence type="ECO:0000256" key="8">
    <source>
        <dbReference type="ARBA" id="ARBA00023052"/>
    </source>
</evidence>
<dbReference type="InterPro" id="IPR005477">
    <property type="entry name" value="Dxylulose-5-P_synthase"/>
</dbReference>
<evidence type="ECO:0000256" key="3">
    <source>
        <dbReference type="ARBA" id="ARBA00011738"/>
    </source>
</evidence>
<dbReference type="RefSeq" id="WP_221252564.1">
    <property type="nucleotide sequence ID" value="NZ_AP024355.1"/>
</dbReference>
<dbReference type="CDD" id="cd02007">
    <property type="entry name" value="TPP_DXS"/>
    <property type="match status" value="1"/>
</dbReference>
<gene>
    <name evidence="12" type="primary">dxs1</name>
    <name evidence="10" type="synonym">dxs</name>
    <name evidence="12" type="ORF">DESUT3_28200</name>
</gene>
<comment type="cofactor">
    <cofactor evidence="10">
        <name>Mg(2+)</name>
        <dbReference type="ChEBI" id="CHEBI:18420"/>
    </cofactor>
    <text evidence="10">Binds 1 Mg(2+) ion per subunit.</text>
</comment>